<proteinExistence type="predicted"/>
<organism evidence="1 2">
    <name type="scientific">Ameca splendens</name>
    <dbReference type="NCBI Taxonomy" id="208324"/>
    <lineage>
        <taxon>Eukaryota</taxon>
        <taxon>Metazoa</taxon>
        <taxon>Chordata</taxon>
        <taxon>Craniata</taxon>
        <taxon>Vertebrata</taxon>
        <taxon>Euteleostomi</taxon>
        <taxon>Actinopterygii</taxon>
        <taxon>Neopterygii</taxon>
        <taxon>Teleostei</taxon>
        <taxon>Neoteleostei</taxon>
        <taxon>Acanthomorphata</taxon>
        <taxon>Ovalentaria</taxon>
        <taxon>Atherinomorphae</taxon>
        <taxon>Cyprinodontiformes</taxon>
        <taxon>Goodeidae</taxon>
        <taxon>Ameca</taxon>
    </lineage>
</organism>
<dbReference type="Proteomes" id="UP001469553">
    <property type="component" value="Unassembled WGS sequence"/>
</dbReference>
<feature type="non-terminal residue" evidence="1">
    <location>
        <position position="1"/>
    </location>
</feature>
<evidence type="ECO:0000313" key="1">
    <source>
        <dbReference type="EMBL" id="MEQ2305963.1"/>
    </source>
</evidence>
<accession>A0ABV0ZI92</accession>
<evidence type="ECO:0000313" key="2">
    <source>
        <dbReference type="Proteomes" id="UP001469553"/>
    </source>
</evidence>
<protein>
    <submittedName>
        <fullName evidence="1">Uncharacterized protein</fullName>
    </submittedName>
</protein>
<dbReference type="EMBL" id="JAHRIP010065960">
    <property type="protein sequence ID" value="MEQ2305963.1"/>
    <property type="molecule type" value="Genomic_DNA"/>
</dbReference>
<reference evidence="1 2" key="1">
    <citation type="submission" date="2021-06" db="EMBL/GenBank/DDBJ databases">
        <authorList>
            <person name="Palmer J.M."/>
        </authorList>
    </citation>
    <scope>NUCLEOTIDE SEQUENCE [LARGE SCALE GENOMIC DNA]</scope>
    <source>
        <strain evidence="1 2">AS_MEX2019</strain>
        <tissue evidence="1">Muscle</tissue>
    </source>
</reference>
<name>A0ABV0ZI92_9TELE</name>
<sequence length="137" mass="15315">DFLSSLKPLLSSQIGEYFDASNGAQTSCIKIIIKIYHQLANTKIIPAYTSTPTLLLSKWSLLLIQPKARLSNLSRVSVILSIDKIFGKSVYSLKNCRLFFGLVLVFRCLRSVVVRFQPSYLDCVSEHQTPCATGNSR</sequence>
<gene>
    <name evidence="1" type="ORF">AMECASPLE_003280</name>
</gene>
<keyword evidence="2" id="KW-1185">Reference proteome</keyword>
<comment type="caution">
    <text evidence="1">The sequence shown here is derived from an EMBL/GenBank/DDBJ whole genome shotgun (WGS) entry which is preliminary data.</text>
</comment>